<dbReference type="Pfam" id="PF24878">
    <property type="entry name" value="YkcB_C"/>
    <property type="match status" value="1"/>
</dbReference>
<dbReference type="GO" id="GO:0010041">
    <property type="term" value="P:response to iron(III) ion"/>
    <property type="evidence" value="ECO:0007669"/>
    <property type="project" value="TreeGrafter"/>
</dbReference>
<evidence type="ECO:0000256" key="1">
    <source>
        <dbReference type="ARBA" id="ARBA00004651"/>
    </source>
</evidence>
<dbReference type="EMBL" id="WOFH01000006">
    <property type="protein sequence ID" value="MUN38914.1"/>
    <property type="molecule type" value="Genomic_DNA"/>
</dbReference>
<evidence type="ECO:0000256" key="5">
    <source>
        <dbReference type="ARBA" id="ARBA00022692"/>
    </source>
</evidence>
<feature type="region of interest" description="Disordered" evidence="8">
    <location>
        <begin position="528"/>
        <end position="588"/>
    </location>
</feature>
<dbReference type="PANTHER" id="PTHR33908">
    <property type="entry name" value="MANNOSYLTRANSFERASE YKCB-RELATED"/>
    <property type="match status" value="1"/>
</dbReference>
<keyword evidence="4 12" id="KW-0808">Transferase</keyword>
<dbReference type="PANTHER" id="PTHR33908:SF3">
    <property type="entry name" value="UNDECAPRENYL PHOSPHATE-ALPHA-4-AMINO-4-DEOXY-L-ARABINOSE ARABINOSYL TRANSFERASE"/>
    <property type="match status" value="1"/>
</dbReference>
<evidence type="ECO:0000256" key="7">
    <source>
        <dbReference type="ARBA" id="ARBA00023136"/>
    </source>
</evidence>
<evidence type="ECO:0000256" key="6">
    <source>
        <dbReference type="ARBA" id="ARBA00022989"/>
    </source>
</evidence>
<feature type="region of interest" description="Disordered" evidence="8">
    <location>
        <begin position="1"/>
        <end position="20"/>
    </location>
</feature>
<feature type="transmembrane region" description="Helical" evidence="9">
    <location>
        <begin position="395"/>
        <end position="412"/>
    </location>
</feature>
<feature type="region of interest" description="Disordered" evidence="8">
    <location>
        <begin position="702"/>
        <end position="721"/>
    </location>
</feature>
<comment type="subcellular location">
    <subcellularLocation>
        <location evidence="1">Cell membrane</location>
        <topology evidence="1">Multi-pass membrane protein</topology>
    </subcellularLocation>
</comment>
<evidence type="ECO:0000259" key="10">
    <source>
        <dbReference type="Pfam" id="PF13231"/>
    </source>
</evidence>
<feature type="transmembrane region" description="Helical" evidence="9">
    <location>
        <begin position="103"/>
        <end position="123"/>
    </location>
</feature>
<proteinExistence type="predicted"/>
<feature type="transmembrane region" description="Helical" evidence="9">
    <location>
        <begin position="130"/>
        <end position="152"/>
    </location>
</feature>
<keyword evidence="6 9" id="KW-1133">Transmembrane helix</keyword>
<feature type="transmembrane region" description="Helical" evidence="9">
    <location>
        <begin position="158"/>
        <end position="177"/>
    </location>
</feature>
<reference evidence="12 13" key="1">
    <citation type="submission" date="2019-11" db="EMBL/GenBank/DDBJ databases">
        <authorList>
            <person name="Cao P."/>
        </authorList>
    </citation>
    <scope>NUCLEOTIDE SEQUENCE [LARGE SCALE GENOMIC DNA]</scope>
    <source>
        <strain evidence="12 13">NEAU-AAG5</strain>
    </source>
</reference>
<feature type="transmembrane region" description="Helical" evidence="9">
    <location>
        <begin position="491"/>
        <end position="513"/>
    </location>
</feature>
<dbReference type="Proteomes" id="UP000432015">
    <property type="component" value="Unassembled WGS sequence"/>
</dbReference>
<feature type="transmembrane region" description="Helical" evidence="9">
    <location>
        <begin position="26"/>
        <end position="45"/>
    </location>
</feature>
<gene>
    <name evidence="12" type="ORF">GNZ18_20220</name>
</gene>
<keyword evidence="7 9" id="KW-0472">Membrane</keyword>
<dbReference type="GO" id="GO:0009103">
    <property type="term" value="P:lipopolysaccharide biosynthetic process"/>
    <property type="evidence" value="ECO:0007669"/>
    <property type="project" value="UniProtKB-ARBA"/>
</dbReference>
<evidence type="ECO:0000256" key="3">
    <source>
        <dbReference type="ARBA" id="ARBA00022676"/>
    </source>
</evidence>
<keyword evidence="3" id="KW-0328">Glycosyltransferase</keyword>
<feature type="compositionally biased region" description="Gly residues" evidence="8">
    <location>
        <begin position="298"/>
        <end position="310"/>
    </location>
</feature>
<dbReference type="InterPro" id="IPR038731">
    <property type="entry name" value="RgtA/B/C-like"/>
</dbReference>
<feature type="transmembrane region" description="Helical" evidence="9">
    <location>
        <begin position="424"/>
        <end position="444"/>
    </location>
</feature>
<evidence type="ECO:0000256" key="8">
    <source>
        <dbReference type="SAM" id="MobiDB-lite"/>
    </source>
</evidence>
<name>A0A7K1L3B0_9ACTN</name>
<feature type="transmembrane region" description="Helical" evidence="9">
    <location>
        <begin position="184"/>
        <end position="202"/>
    </location>
</feature>
<dbReference type="InterPro" id="IPR056785">
    <property type="entry name" value="YkcA/B-like_C"/>
</dbReference>
<keyword evidence="2" id="KW-1003">Cell membrane</keyword>
<feature type="transmembrane region" description="Helical" evidence="9">
    <location>
        <begin position="362"/>
        <end position="383"/>
    </location>
</feature>
<dbReference type="Pfam" id="PF13231">
    <property type="entry name" value="PMT_2"/>
    <property type="match status" value="1"/>
</dbReference>
<protein>
    <submittedName>
        <fullName evidence="12">Phospholipid carrier-dependent glycosyltransferase</fullName>
    </submittedName>
</protein>
<comment type="caution">
    <text evidence="12">The sequence shown here is derived from an EMBL/GenBank/DDBJ whole genome shotgun (WGS) entry which is preliminary data.</text>
</comment>
<feature type="transmembrane region" description="Helical" evidence="9">
    <location>
        <begin position="208"/>
        <end position="228"/>
    </location>
</feature>
<dbReference type="InterPro" id="IPR050297">
    <property type="entry name" value="LipidA_mod_glycosyltrf_83"/>
</dbReference>
<accession>A0A7K1L3B0</accession>
<keyword evidence="5 9" id="KW-0812">Transmembrane</keyword>
<feature type="domain" description="Putative mannosyltransferase YkcA/B-like C-terminal" evidence="11">
    <location>
        <begin position="598"/>
        <end position="690"/>
    </location>
</feature>
<evidence type="ECO:0000256" key="2">
    <source>
        <dbReference type="ARBA" id="ARBA00022475"/>
    </source>
</evidence>
<evidence type="ECO:0000256" key="4">
    <source>
        <dbReference type="ARBA" id="ARBA00022679"/>
    </source>
</evidence>
<feature type="region of interest" description="Disordered" evidence="8">
    <location>
        <begin position="287"/>
        <end position="310"/>
    </location>
</feature>
<feature type="domain" description="Glycosyltransferase RgtA/B/C/D-like" evidence="10">
    <location>
        <begin position="85"/>
        <end position="247"/>
    </location>
</feature>
<dbReference type="GO" id="GO:0016763">
    <property type="term" value="F:pentosyltransferase activity"/>
    <property type="evidence" value="ECO:0007669"/>
    <property type="project" value="TreeGrafter"/>
</dbReference>
<evidence type="ECO:0000256" key="9">
    <source>
        <dbReference type="SAM" id="Phobius"/>
    </source>
</evidence>
<feature type="compositionally biased region" description="Pro residues" evidence="8">
    <location>
        <begin position="572"/>
        <end position="582"/>
    </location>
</feature>
<organism evidence="12 13">
    <name type="scientific">Actinomadura litoris</name>
    <dbReference type="NCBI Taxonomy" id="2678616"/>
    <lineage>
        <taxon>Bacteria</taxon>
        <taxon>Bacillati</taxon>
        <taxon>Actinomycetota</taxon>
        <taxon>Actinomycetes</taxon>
        <taxon>Streptosporangiales</taxon>
        <taxon>Thermomonosporaceae</taxon>
        <taxon>Actinomadura</taxon>
    </lineage>
</organism>
<dbReference type="RefSeq" id="WP_156218016.1">
    <property type="nucleotide sequence ID" value="NZ_WOFH01000006.1"/>
</dbReference>
<dbReference type="GO" id="GO:0005886">
    <property type="term" value="C:plasma membrane"/>
    <property type="evidence" value="ECO:0007669"/>
    <property type="project" value="UniProtKB-SubCell"/>
</dbReference>
<evidence type="ECO:0000259" key="11">
    <source>
        <dbReference type="Pfam" id="PF24878"/>
    </source>
</evidence>
<feature type="transmembrane region" description="Helical" evidence="9">
    <location>
        <begin position="235"/>
        <end position="254"/>
    </location>
</feature>
<evidence type="ECO:0000313" key="12">
    <source>
        <dbReference type="EMBL" id="MUN38914.1"/>
    </source>
</evidence>
<dbReference type="AlphaFoldDB" id="A0A7K1L3B0"/>
<feature type="transmembrane region" description="Helical" evidence="9">
    <location>
        <begin position="450"/>
        <end position="471"/>
    </location>
</feature>
<feature type="transmembrane region" description="Helical" evidence="9">
    <location>
        <begin position="330"/>
        <end position="350"/>
    </location>
</feature>
<evidence type="ECO:0000313" key="13">
    <source>
        <dbReference type="Proteomes" id="UP000432015"/>
    </source>
</evidence>
<sequence>MSSDVVASADSPPQPPAAGPRSLPGWAPAVALGAILSTACVLYGWSLNSLGWGNTYYSAAVKSMGGGFTNFMFGSYDPAGVVTVDKPPAGLWPQVISSKVFGLHGWSLLLPQVVEGVLAVLVLHRTVRRWAGEVAGLVAALVLTLTPVTVAITRSNNLDAPLLLLLVGAAYALTRAVREPAARAATWWLCGAAFLIGCGFVTKMLAAWMVLPAFTAAWLVGAGGPWIARIWRLAAAGAVLAVSSLWWVAMVAVWPGDKPYIGGSEDGSAWDLVVGYNGLGRVFGQGPGPGGPGPGGAPPGGSGAPRGPGAPFGGGTGPLRMFGDAVGGQISWLLPVCAVAVVTAVAVAVLRRRGRLPEATALPVSGWVLWSLWLVVCAGVFSMQEGIFHEYYTTQLAPAIGALCGGLAAVLVRAQRAGERWPAPVAAVTVAVTAAWAVVVIRRAPEWHGWLVWPVAVTGTAAVVLLCAAFWSPGRSGRRGGSSPHRATARLLPIALAVAAAAVLVAPGAWAAFVPADGPTSMSAVIPAAGPMRMPSSGRDGRTRPGQDGPRGLPSGPATPGAVPEGMSRGGPVPPGPFPPGGGPGDAAALTADQRKILDYARRNSGSARITLAVEGGAMAASAFILHSDSHVIGMGGFTSADDAPSVRRLERWTHSGELRFVLASATPGGGGPFPSRDSAAARRTAWVTGHCRAVAPSVYGGSGTPTGGGPGGPGGAAGRGGAATLYDCAAR</sequence>
<keyword evidence="13" id="KW-1185">Reference proteome</keyword>